<organism evidence="3 4">
    <name type="scientific">Mucilaginibacter angelicae</name>
    <dbReference type="NCBI Taxonomy" id="869718"/>
    <lineage>
        <taxon>Bacteria</taxon>
        <taxon>Pseudomonadati</taxon>
        <taxon>Bacteroidota</taxon>
        <taxon>Sphingobacteriia</taxon>
        <taxon>Sphingobacteriales</taxon>
        <taxon>Sphingobacteriaceae</taxon>
        <taxon>Mucilaginibacter</taxon>
    </lineage>
</organism>
<keyword evidence="1" id="KW-0732">Signal</keyword>
<dbReference type="CDD" id="cd14953">
    <property type="entry name" value="NHL_like_1"/>
    <property type="match status" value="1"/>
</dbReference>
<keyword evidence="4" id="KW-1185">Reference proteome</keyword>
<name>A0ABV6KZ65_9SPHI</name>
<comment type="caution">
    <text evidence="3">The sequence shown here is derived from an EMBL/GenBank/DDBJ whole genome shotgun (WGS) entry which is preliminary data.</text>
</comment>
<dbReference type="InterPro" id="IPR015919">
    <property type="entry name" value="Cadherin-like_sf"/>
</dbReference>
<evidence type="ECO:0000259" key="2">
    <source>
        <dbReference type="Pfam" id="PF25021"/>
    </source>
</evidence>
<dbReference type="InterPro" id="IPR056822">
    <property type="entry name" value="TEN_NHL"/>
</dbReference>
<dbReference type="SUPFAM" id="SSF49313">
    <property type="entry name" value="Cadherin-like"/>
    <property type="match status" value="1"/>
</dbReference>
<feature type="chain" id="PRO_5045651782" evidence="1">
    <location>
        <begin position="26"/>
        <end position="1082"/>
    </location>
</feature>
<dbReference type="RefSeq" id="WP_377020587.1">
    <property type="nucleotide sequence ID" value="NZ_JBHLTS010000004.1"/>
</dbReference>
<sequence>MYAFFKPAITVLVLWLAAFSAFSQAPDITYTTPNVYIVGAVIPALNPFNTGGAVPATIYSETKILAGSGLPGSNDGNAATATFVDPYGLTVDANGNIYLAESANYRIRKITPTGTVTTIAPDGIPGSPNIASPKFNTPHGVVRDAAGNLYVANYGNHNILKILPDGTISVFAGGFGSNGLPNDGQGTDASIINPNAIAIDAAGNLYVSDGSNLIRKISPTGYVYTFAGSGMAATVDGKYNGASFNTPAGLAVDATGNIFVAEQAGRVIRKITPNGDVTTIAGSGQYGTADGIGTAASFEFPLGIAVDPSGNLYVTDGGGTIRRISADDYSVTTIAGGGPNGTNTGVGKEVSFNVPSGIAINPDGNLYITEINGNIIKQVIATGYIIDKALPPGLVFDPKTGIISGTPTVTWPATDYKVTAFNVGGSSSFVLNIKVNAVPDPMLIVSSATGSMSSCFGSVSTNYQQFTVSGTSLTNDIIINAPAGFEVSLLPDQGYANTLTLQLATLDPDGTEIYVRLAATAPVGVLTGDVVLRSEGAADALVTVSGEVKQVVTPSVTISQQGIACPGQSVTFVATPVNGGINAIYKWFVNGVNQGGNSSPTFTITTINSTSVVACTLTNIDDCTTNADANSNQLQPQYKPLVTPEVSINQQILGCPGEQVILIAMPVHGGDNAIYEWYVNGSPQQGQSGVNFISSALSSTDIVTVKITNVSDCTNTPSVISSGVFPQYIQQVKPEITIKATTATTVCAGTTVSFEALPNHQGSNPTYLWLINGVNTGAPSIQPYTSVTTFVSGDYKVSCIITNTDVASCGINPQKISNEITITVLSSGSPLVSVAPSSAYPVCEGSQVIFAATSPDAVAGSIYQWQVNHVNAGENKNTFASSSLKKGDVLTCTVSNPSQCSSPGISDEFKIETNTVPVVSFNGDVTIKKGESVVLNPTVSPDLLTYSWSPSDGLSDAGILNPVASPAKTTSYTLKVTEVAGGCPAFADITVNVVSLMVIPNTFTPNADGVNDTWSIPALSAYPNCVVNVFNRNGSQIFRSIGYSKDWNGSFNGYVLPTGTYYYVVDLKDGNKPLSGYVVLLK</sequence>
<dbReference type="InterPro" id="IPR026341">
    <property type="entry name" value="T9SS_type_B"/>
</dbReference>
<dbReference type="Gene3D" id="2.120.10.30">
    <property type="entry name" value="TolB, C-terminal domain"/>
    <property type="match status" value="3"/>
</dbReference>
<dbReference type="PANTHER" id="PTHR13833">
    <property type="match status" value="1"/>
</dbReference>
<dbReference type="Gene3D" id="2.60.40.10">
    <property type="entry name" value="Immunoglobulins"/>
    <property type="match status" value="2"/>
</dbReference>
<dbReference type="PANTHER" id="PTHR13833:SF71">
    <property type="entry name" value="NHL DOMAIN-CONTAINING PROTEIN"/>
    <property type="match status" value="1"/>
</dbReference>
<evidence type="ECO:0000313" key="4">
    <source>
        <dbReference type="Proteomes" id="UP001589828"/>
    </source>
</evidence>
<reference evidence="3 4" key="1">
    <citation type="submission" date="2024-09" db="EMBL/GenBank/DDBJ databases">
        <authorList>
            <person name="Sun Q."/>
            <person name="Mori K."/>
        </authorList>
    </citation>
    <scope>NUCLEOTIDE SEQUENCE [LARGE SCALE GENOMIC DNA]</scope>
    <source>
        <strain evidence="3 4">NCAIM B.02415</strain>
    </source>
</reference>
<protein>
    <submittedName>
        <fullName evidence="3">Gliding motility-associated C-terminal domain-containing protein</fullName>
    </submittedName>
</protein>
<evidence type="ECO:0000313" key="3">
    <source>
        <dbReference type="EMBL" id="MFC0512710.1"/>
    </source>
</evidence>
<gene>
    <name evidence="3" type="ORF">ACFFGT_00805</name>
</gene>
<evidence type="ECO:0000256" key="1">
    <source>
        <dbReference type="SAM" id="SignalP"/>
    </source>
</evidence>
<dbReference type="EMBL" id="JBHLTS010000004">
    <property type="protein sequence ID" value="MFC0512710.1"/>
    <property type="molecule type" value="Genomic_DNA"/>
</dbReference>
<dbReference type="InterPro" id="IPR013783">
    <property type="entry name" value="Ig-like_fold"/>
</dbReference>
<dbReference type="InterPro" id="IPR011042">
    <property type="entry name" value="6-blade_b-propeller_TolB-like"/>
</dbReference>
<dbReference type="Pfam" id="PF05345">
    <property type="entry name" value="He_PIG"/>
    <property type="match status" value="1"/>
</dbReference>
<dbReference type="Pfam" id="PF13585">
    <property type="entry name" value="CHU_C"/>
    <property type="match status" value="1"/>
</dbReference>
<dbReference type="Proteomes" id="UP001589828">
    <property type="component" value="Unassembled WGS sequence"/>
</dbReference>
<proteinExistence type="predicted"/>
<feature type="domain" description="Teneurin NHL" evidence="2">
    <location>
        <begin position="75"/>
        <end position="230"/>
    </location>
</feature>
<dbReference type="SUPFAM" id="SSF101898">
    <property type="entry name" value="NHL repeat"/>
    <property type="match status" value="1"/>
</dbReference>
<feature type="signal peptide" evidence="1">
    <location>
        <begin position="1"/>
        <end position="25"/>
    </location>
</feature>
<accession>A0ABV6KZ65</accession>
<dbReference type="NCBIfam" id="TIGR04131">
    <property type="entry name" value="Bac_Flav_CTERM"/>
    <property type="match status" value="1"/>
</dbReference>
<dbReference type="Pfam" id="PF25021">
    <property type="entry name" value="TEN_NHL"/>
    <property type="match status" value="1"/>
</dbReference>